<proteinExistence type="predicted"/>
<dbReference type="EMBL" id="JASBWS010000014">
    <property type="protein sequence ID" value="KAJ9112785.1"/>
    <property type="molecule type" value="Genomic_DNA"/>
</dbReference>
<accession>A0ACC2WNP0</accession>
<dbReference type="Proteomes" id="UP001230649">
    <property type="component" value="Unassembled WGS sequence"/>
</dbReference>
<protein>
    <submittedName>
        <fullName evidence="1">Uncharacterized protein</fullName>
    </submittedName>
</protein>
<name>A0ACC2WNP0_9TREE</name>
<organism evidence="1 2">
    <name type="scientific">Naganishia adeliensis</name>
    <dbReference type="NCBI Taxonomy" id="92952"/>
    <lineage>
        <taxon>Eukaryota</taxon>
        <taxon>Fungi</taxon>
        <taxon>Dikarya</taxon>
        <taxon>Basidiomycota</taxon>
        <taxon>Agaricomycotina</taxon>
        <taxon>Tremellomycetes</taxon>
        <taxon>Filobasidiales</taxon>
        <taxon>Filobasidiaceae</taxon>
        <taxon>Naganishia</taxon>
    </lineage>
</organism>
<evidence type="ECO:0000313" key="2">
    <source>
        <dbReference type="Proteomes" id="UP001230649"/>
    </source>
</evidence>
<evidence type="ECO:0000313" key="1">
    <source>
        <dbReference type="EMBL" id="KAJ9112785.1"/>
    </source>
</evidence>
<sequence length="550" mass="60041">MNLSNYLDSDKLALSCKALNLPGPIAAAVPNAPQDNSGIANQKIVKRDVRQQMAPQPGGYTRTPCPTERDVRLFMERHRCAANAEIMACFERGRERYENIRLSVHDPTIREIVLDFAILTAEAMGSLGQETKWFRRPTFVPSILASRLASTQTRSFGDPIDYLISEVVRLGLFRATSTHLQIAEALQDVMLFRAAQNGHQSLVAQAKRDGRFKNLFLNRDLTVAGIVSEPTATPAPQAPRGNLLPFDPPASLDLSAPPLIRVPLVRRPKTSFTRAFQPTAPVPGSALQHRTISEKAEPTPATGHQAIKVIDLCESSPTPPAIYVPSNIASRGSTSEDSFTGKSLSGVSDVSAASGDGRESLQRPGNHTHAAYRSSDWWSLMNTIDDLQALGLHRNVSFRSSPHSTGWVKDSDILGSSGVRANLTQADMLGFLIPTCAEGLLVMGNSRDIHGQAHYYFETLPQFRLLRDSLGHRAAARYDTEETENGYAGSMDTGPDAERDVRPKPPLKRSAGLGQLPGHKDKRPARTISDRPSASLAGWLMRVSSDEDSE</sequence>
<reference evidence="1" key="1">
    <citation type="submission" date="2023-04" db="EMBL/GenBank/DDBJ databases">
        <title>Draft Genome sequencing of Naganishia species isolated from polar environments using Oxford Nanopore Technology.</title>
        <authorList>
            <person name="Leo P."/>
            <person name="Venkateswaran K."/>
        </authorList>
    </citation>
    <scope>NUCLEOTIDE SEQUENCE</scope>
    <source>
        <strain evidence="1">MNA-CCFEE 5262</strain>
    </source>
</reference>
<keyword evidence="2" id="KW-1185">Reference proteome</keyword>
<comment type="caution">
    <text evidence="1">The sequence shown here is derived from an EMBL/GenBank/DDBJ whole genome shotgun (WGS) entry which is preliminary data.</text>
</comment>
<gene>
    <name evidence="1" type="ORF">QFC20_002112</name>
</gene>